<dbReference type="Proteomes" id="UP000242715">
    <property type="component" value="Unassembled WGS sequence"/>
</dbReference>
<proteinExistence type="predicted"/>
<dbReference type="SUPFAM" id="SSF52172">
    <property type="entry name" value="CheY-like"/>
    <property type="match status" value="1"/>
</dbReference>
<protein>
    <recommendedName>
        <fullName evidence="3">Response regulatory domain-containing protein</fullName>
    </recommendedName>
</protein>
<dbReference type="PANTHER" id="PTHR45339:SF3">
    <property type="entry name" value="HISTIDINE KINASE"/>
    <property type="match status" value="1"/>
</dbReference>
<dbReference type="SMART" id="SM00448">
    <property type="entry name" value="REC"/>
    <property type="match status" value="1"/>
</dbReference>
<dbReference type="InterPro" id="IPR011006">
    <property type="entry name" value="CheY-like_superfamily"/>
</dbReference>
<dbReference type="GO" id="GO:0000160">
    <property type="term" value="P:phosphorelay signal transduction system"/>
    <property type="evidence" value="ECO:0007669"/>
    <property type="project" value="InterPro"/>
</dbReference>
<feature type="domain" description="Response regulatory" evidence="3">
    <location>
        <begin position="320"/>
        <end position="457"/>
    </location>
</feature>
<dbReference type="Pfam" id="PF02518">
    <property type="entry name" value="HATPase_c"/>
    <property type="match status" value="1"/>
</dbReference>
<dbReference type="InterPro" id="IPR004358">
    <property type="entry name" value="Sig_transdc_His_kin-like_C"/>
</dbReference>
<dbReference type="Pfam" id="PF00072">
    <property type="entry name" value="Response_reg"/>
    <property type="match status" value="1"/>
</dbReference>
<dbReference type="Gene3D" id="3.30.565.10">
    <property type="entry name" value="Histidine kinase-like ATPase, C-terminal domain"/>
    <property type="match status" value="1"/>
</dbReference>
<reference evidence="5" key="1">
    <citation type="journal article" date="2017" name="Front. Plant Sci.">
        <title>Climate Clever Clovers: New Paradigm to Reduce the Environmental Footprint of Ruminants by Breeding Low Methanogenic Forages Utilizing Haplotype Variation.</title>
        <authorList>
            <person name="Kaur P."/>
            <person name="Appels R."/>
            <person name="Bayer P.E."/>
            <person name="Keeble-Gagnere G."/>
            <person name="Wang J."/>
            <person name="Hirakawa H."/>
            <person name="Shirasawa K."/>
            <person name="Vercoe P."/>
            <person name="Stefanova K."/>
            <person name="Durmic Z."/>
            <person name="Nichols P."/>
            <person name="Revell C."/>
            <person name="Isobe S.N."/>
            <person name="Edwards D."/>
            <person name="Erskine W."/>
        </authorList>
    </citation>
    <scope>NUCLEOTIDE SEQUENCE [LARGE SCALE GENOMIC DNA]</scope>
    <source>
        <strain evidence="5">cv. Daliak</strain>
    </source>
</reference>
<dbReference type="AlphaFoldDB" id="A0A2Z6N0F9"/>
<evidence type="ECO:0000313" key="5">
    <source>
        <dbReference type="Proteomes" id="UP000242715"/>
    </source>
</evidence>
<accession>A0A2Z6N0F9</accession>
<evidence type="ECO:0000256" key="2">
    <source>
        <dbReference type="PROSITE-ProRule" id="PRU00169"/>
    </source>
</evidence>
<dbReference type="InterPro" id="IPR001789">
    <property type="entry name" value="Sig_transdc_resp-reg_receiver"/>
</dbReference>
<dbReference type="CDD" id="cd17546">
    <property type="entry name" value="REC_hyHK_CKI1_RcsC-like"/>
    <property type="match status" value="1"/>
</dbReference>
<dbReference type="SUPFAM" id="SSF55874">
    <property type="entry name" value="ATPase domain of HSP90 chaperone/DNA topoisomerase II/histidine kinase"/>
    <property type="match status" value="1"/>
</dbReference>
<evidence type="ECO:0000256" key="1">
    <source>
        <dbReference type="ARBA" id="ARBA00022553"/>
    </source>
</evidence>
<sequence>HGGTGLGLCIVRNLVNKMGGEIKVTKKEGQGTLMRLCLLLSAPVDVSEQHCDVNLTDNGLVVLLALQGNMGRLITSKWLTKKGVCTMEASEWNGLTQILRELFHARSSIHNNNNFDAHYPMNLEGFKSKLLTIKDMRNPIFIIVVDIGLLDLSTDIWKEQLNLLHKYFGRAKFVWILNHDTSNTIKTELRRKGHLLMVNKPLYKGKIIHILEAVIKERNLELQKKNMKEGDSHEFLEIDSTQFDAATSSDDSDISEISEKPIVKVTDENEHLEENNMRKEESCSSEDNKTKPLSFAIEAHDRVTRSRKEVNDKKSLEGLRILLAEDTPVIQRVATIMLEKMGAVVVAVGDGQQAVEALNYMVSAEDCRRESLQKERNTRTQTEILVSRPYDLILMDCQATKAIRKSEEGTGKHIPIVALTAHAMSCDEAKCLKVGMDAYLTKPIDFKKMVSTILSLTKPTS</sequence>
<dbReference type="PANTHER" id="PTHR45339">
    <property type="entry name" value="HYBRID SIGNAL TRANSDUCTION HISTIDINE KINASE J"/>
    <property type="match status" value="1"/>
</dbReference>
<dbReference type="OrthoDB" id="10266508at2759"/>
<name>A0A2Z6N0F9_TRISU</name>
<keyword evidence="5" id="KW-1185">Reference proteome</keyword>
<keyword evidence="1 2" id="KW-0597">Phosphoprotein</keyword>
<dbReference type="InterPro" id="IPR036890">
    <property type="entry name" value="HATPase_C_sf"/>
</dbReference>
<dbReference type="InterPro" id="IPR003594">
    <property type="entry name" value="HATPase_dom"/>
</dbReference>
<feature type="modified residue" description="4-aspartylphosphate" evidence="2">
    <location>
        <position position="396"/>
    </location>
</feature>
<dbReference type="GO" id="GO:0004672">
    <property type="term" value="F:protein kinase activity"/>
    <property type="evidence" value="ECO:0007669"/>
    <property type="project" value="UniProtKB-ARBA"/>
</dbReference>
<dbReference type="Gene3D" id="3.40.50.2300">
    <property type="match status" value="1"/>
</dbReference>
<dbReference type="PRINTS" id="PR00344">
    <property type="entry name" value="BCTRLSENSOR"/>
</dbReference>
<dbReference type="PROSITE" id="PS50110">
    <property type="entry name" value="RESPONSE_REGULATORY"/>
    <property type="match status" value="1"/>
</dbReference>
<evidence type="ECO:0000313" key="4">
    <source>
        <dbReference type="EMBL" id="GAU22627.1"/>
    </source>
</evidence>
<evidence type="ECO:0000259" key="3">
    <source>
        <dbReference type="PROSITE" id="PS50110"/>
    </source>
</evidence>
<dbReference type="EMBL" id="DF973251">
    <property type="protein sequence ID" value="GAU22627.1"/>
    <property type="molecule type" value="Genomic_DNA"/>
</dbReference>
<feature type="non-terminal residue" evidence="4">
    <location>
        <position position="1"/>
    </location>
</feature>
<gene>
    <name evidence="4" type="ORF">TSUD_234490</name>
</gene>
<organism evidence="4 5">
    <name type="scientific">Trifolium subterraneum</name>
    <name type="common">Subterranean clover</name>
    <dbReference type="NCBI Taxonomy" id="3900"/>
    <lineage>
        <taxon>Eukaryota</taxon>
        <taxon>Viridiplantae</taxon>
        <taxon>Streptophyta</taxon>
        <taxon>Embryophyta</taxon>
        <taxon>Tracheophyta</taxon>
        <taxon>Spermatophyta</taxon>
        <taxon>Magnoliopsida</taxon>
        <taxon>eudicotyledons</taxon>
        <taxon>Gunneridae</taxon>
        <taxon>Pentapetalae</taxon>
        <taxon>rosids</taxon>
        <taxon>fabids</taxon>
        <taxon>Fabales</taxon>
        <taxon>Fabaceae</taxon>
        <taxon>Papilionoideae</taxon>
        <taxon>50 kb inversion clade</taxon>
        <taxon>NPAAA clade</taxon>
        <taxon>Hologalegina</taxon>
        <taxon>IRL clade</taxon>
        <taxon>Trifolieae</taxon>
        <taxon>Trifolium</taxon>
    </lineage>
</organism>